<feature type="compositionally biased region" description="Basic residues" evidence="1">
    <location>
        <begin position="589"/>
        <end position="602"/>
    </location>
</feature>
<accession>A0A5M3XZ84</accession>
<protein>
    <submittedName>
        <fullName evidence="2">Uncharacterized protein</fullName>
    </submittedName>
</protein>
<gene>
    <name evidence="2" type="ORF">Aple_093340</name>
</gene>
<proteinExistence type="predicted"/>
<feature type="compositionally biased region" description="Basic and acidic residues" evidence="1">
    <location>
        <begin position="563"/>
        <end position="579"/>
    </location>
</feature>
<evidence type="ECO:0000313" key="2">
    <source>
        <dbReference type="EMBL" id="GES26435.1"/>
    </source>
</evidence>
<dbReference type="AlphaFoldDB" id="A0A5M3XZ84"/>
<comment type="caution">
    <text evidence="2">The sequence shown here is derived from an EMBL/GenBank/DDBJ whole genome shotgun (WGS) entry which is preliminary data.</text>
</comment>
<dbReference type="EMBL" id="BLAF01000087">
    <property type="protein sequence ID" value="GES26435.1"/>
    <property type="molecule type" value="Genomic_DNA"/>
</dbReference>
<dbReference type="Proteomes" id="UP000377595">
    <property type="component" value="Unassembled WGS sequence"/>
</dbReference>
<organism evidence="2 3">
    <name type="scientific">Acrocarpospora pleiomorpha</name>
    <dbReference type="NCBI Taxonomy" id="90975"/>
    <lineage>
        <taxon>Bacteria</taxon>
        <taxon>Bacillati</taxon>
        <taxon>Actinomycetota</taxon>
        <taxon>Actinomycetes</taxon>
        <taxon>Streptosporangiales</taxon>
        <taxon>Streptosporangiaceae</taxon>
        <taxon>Acrocarpospora</taxon>
    </lineage>
</organism>
<evidence type="ECO:0000313" key="3">
    <source>
        <dbReference type="Proteomes" id="UP000377595"/>
    </source>
</evidence>
<name>A0A5M3XZ84_9ACTN</name>
<sequence length="602" mass="67784">MADRAAVRPSAGPVLLPPGYEDFRRRTPFADFKDLEGFTDGNRELTRFFVDHPRDPLAVYWLAQARRVVSGSILDLREHLAKPALLWEVIGRALNVPSENPGEVLAELYWVGKYDPNVNATSVLLEKHRDVYAAFLEKLESLADKQSLPDRQPMEVAPIAFGRYRAEQEEAQQWLETWIKGRQSTLVDEHGSTEEWLRRLGADPALGYHRALDRLADVITSFDGDRVCVAVLHRGREIGICANRPDYWMGDDLEALLRASRAVGDEARRRFAELLDQMGGRGGEEQLGKRSRERAEVRLLKTIAFLRDLERTHGRIRVVPYTSEIPVAGNGKEMEVHAEMVALTIGRKNPGASLGVGKLCCFKCWLLLNAFPGVFTRRDFATHMKTYPWPPPKFLTEPGALQELFSSTTEDSLPEAIQEAIEDRRTWPALCNALYIAQGDQGGFDTGYPSSEDELMAELAAEVLFTPNPHQEKQGEATVDPEEKAENDALFSDHYIDRDPLTPEERLPALIDDIPPPIQRDEPGNTPLTKTKRETAPTPPSRTSQPTTLESYGFTRNRPPSPSDRRTTTEQTRERETTRRGSSGTTVIRAKKPATSRKRKRS</sequence>
<dbReference type="RefSeq" id="WP_344317426.1">
    <property type="nucleotide sequence ID" value="NZ_BAAAHM010000024.1"/>
</dbReference>
<keyword evidence="3" id="KW-1185">Reference proteome</keyword>
<evidence type="ECO:0000256" key="1">
    <source>
        <dbReference type="SAM" id="MobiDB-lite"/>
    </source>
</evidence>
<reference evidence="2 3" key="1">
    <citation type="submission" date="2019-10" db="EMBL/GenBank/DDBJ databases">
        <title>Whole genome shotgun sequence of Acrocarpospora pleiomorpha NBRC 16267.</title>
        <authorList>
            <person name="Ichikawa N."/>
            <person name="Kimura A."/>
            <person name="Kitahashi Y."/>
            <person name="Komaki H."/>
            <person name="Oguchi A."/>
        </authorList>
    </citation>
    <scope>NUCLEOTIDE SEQUENCE [LARGE SCALE GENOMIC DNA]</scope>
    <source>
        <strain evidence="2 3">NBRC 16267</strain>
    </source>
</reference>
<feature type="region of interest" description="Disordered" evidence="1">
    <location>
        <begin position="510"/>
        <end position="602"/>
    </location>
</feature>